<dbReference type="CDD" id="cd06225">
    <property type="entry name" value="HAMP"/>
    <property type="match status" value="1"/>
</dbReference>
<dbReference type="Gene3D" id="3.30.565.10">
    <property type="entry name" value="Histidine kinase-like ATPase, C-terminal domain"/>
    <property type="match status" value="1"/>
</dbReference>
<feature type="transmembrane region" description="Helical" evidence="11">
    <location>
        <begin position="6"/>
        <end position="26"/>
    </location>
</feature>
<dbReference type="EMBL" id="JACOQH010000010">
    <property type="protein sequence ID" value="MBC5754786.1"/>
    <property type="molecule type" value="Genomic_DNA"/>
</dbReference>
<comment type="subcellular location">
    <subcellularLocation>
        <location evidence="2">Membrane</location>
        <topology evidence="2">Multi-pass membrane protein</topology>
    </subcellularLocation>
</comment>
<dbReference type="InterPro" id="IPR003594">
    <property type="entry name" value="HATPase_dom"/>
</dbReference>
<accession>A0ABR7ICX7</accession>
<dbReference type="InterPro" id="IPR036097">
    <property type="entry name" value="HisK_dim/P_sf"/>
</dbReference>
<sequence>MKKQLLRSVFVITAVWLLICAGYLLFMQRKEIVADRGEKLVLLNEVEQLTKNEDGSNPAQAEIEALRETLKEDTPEGKRSYTIQVTVTCGVIVLFYMLFIFFYLYRKMLAPFQKLEQYAGELAKGNLDVSLDYERTNFFGAFTWAFDHMREELIRARKREEYAIQENKTIIATLSHDIKTPIASIRAYAEALEANLESGYEKRQQYASVILKKCDEVTGLTNDLVLHSLSELEHLEIEKRQIQMDTVLEEICRDFAYEEVVLDTPFPRAELCLDEKRLAQVIENLLNNARKYAPGTKIEVSAQIRDGKYEIHVRDHGKGILPQDMPFICEKFYRGKNTGDAPGSGLGLYIVTYILKRMDGELKLRNHADGLDAVVTFELADVPGEKIR</sequence>
<keyword evidence="5" id="KW-0808">Transferase</keyword>
<dbReference type="SUPFAM" id="SSF55874">
    <property type="entry name" value="ATPase domain of HSP90 chaperone/DNA topoisomerase II/histidine kinase"/>
    <property type="match status" value="1"/>
</dbReference>
<evidence type="ECO:0000259" key="13">
    <source>
        <dbReference type="PROSITE" id="PS50885"/>
    </source>
</evidence>
<dbReference type="PROSITE" id="PS50109">
    <property type="entry name" value="HIS_KIN"/>
    <property type="match status" value="1"/>
</dbReference>
<dbReference type="PROSITE" id="PS50885">
    <property type="entry name" value="HAMP"/>
    <property type="match status" value="1"/>
</dbReference>
<keyword evidence="10 11" id="KW-0472">Membrane</keyword>
<keyword evidence="7 14" id="KW-0418">Kinase</keyword>
<dbReference type="InterPro" id="IPR003661">
    <property type="entry name" value="HisK_dim/P_dom"/>
</dbReference>
<evidence type="ECO:0000256" key="1">
    <source>
        <dbReference type="ARBA" id="ARBA00000085"/>
    </source>
</evidence>
<evidence type="ECO:0000256" key="2">
    <source>
        <dbReference type="ARBA" id="ARBA00004141"/>
    </source>
</evidence>
<name>A0ABR7ICX7_9FIRM</name>
<organism evidence="14 15">
    <name type="scientific">Roseburia yibonii</name>
    <dbReference type="NCBI Taxonomy" id="2763063"/>
    <lineage>
        <taxon>Bacteria</taxon>
        <taxon>Bacillati</taxon>
        <taxon>Bacillota</taxon>
        <taxon>Clostridia</taxon>
        <taxon>Lachnospirales</taxon>
        <taxon>Lachnospiraceae</taxon>
        <taxon>Roseburia</taxon>
    </lineage>
</organism>
<comment type="catalytic activity">
    <reaction evidence="1">
        <text>ATP + protein L-histidine = ADP + protein N-phospho-L-histidine.</text>
        <dbReference type="EC" id="2.7.13.3"/>
    </reaction>
</comment>
<comment type="caution">
    <text evidence="14">The sequence shown here is derived from an EMBL/GenBank/DDBJ whole genome shotgun (WGS) entry which is preliminary data.</text>
</comment>
<evidence type="ECO:0000256" key="10">
    <source>
        <dbReference type="ARBA" id="ARBA00023136"/>
    </source>
</evidence>
<dbReference type="SMART" id="SM00388">
    <property type="entry name" value="HisKA"/>
    <property type="match status" value="1"/>
</dbReference>
<keyword evidence="8 11" id="KW-1133">Transmembrane helix</keyword>
<dbReference type="InterPro" id="IPR003660">
    <property type="entry name" value="HAMP_dom"/>
</dbReference>
<evidence type="ECO:0000256" key="9">
    <source>
        <dbReference type="ARBA" id="ARBA00023012"/>
    </source>
</evidence>
<dbReference type="InterPro" id="IPR036890">
    <property type="entry name" value="HATPase_C_sf"/>
</dbReference>
<keyword evidence="4" id="KW-0597">Phosphoprotein</keyword>
<dbReference type="SUPFAM" id="SSF158472">
    <property type="entry name" value="HAMP domain-like"/>
    <property type="match status" value="1"/>
</dbReference>
<evidence type="ECO:0000256" key="7">
    <source>
        <dbReference type="ARBA" id="ARBA00022777"/>
    </source>
</evidence>
<protein>
    <recommendedName>
        <fullName evidence="3">histidine kinase</fullName>
        <ecNumber evidence="3">2.7.13.3</ecNumber>
    </recommendedName>
</protein>
<keyword evidence="6 11" id="KW-0812">Transmembrane</keyword>
<dbReference type="PANTHER" id="PTHR45528:SF8">
    <property type="entry name" value="HISTIDINE KINASE"/>
    <property type="match status" value="1"/>
</dbReference>
<dbReference type="CDD" id="cd00075">
    <property type="entry name" value="HATPase"/>
    <property type="match status" value="1"/>
</dbReference>
<dbReference type="Pfam" id="PF00512">
    <property type="entry name" value="HisKA"/>
    <property type="match status" value="1"/>
</dbReference>
<dbReference type="Pfam" id="PF02518">
    <property type="entry name" value="HATPase_c"/>
    <property type="match status" value="1"/>
</dbReference>
<dbReference type="EC" id="2.7.13.3" evidence="3"/>
<dbReference type="InterPro" id="IPR050398">
    <property type="entry name" value="HssS/ArlS-like"/>
</dbReference>
<evidence type="ECO:0000256" key="5">
    <source>
        <dbReference type="ARBA" id="ARBA00022679"/>
    </source>
</evidence>
<feature type="transmembrane region" description="Helical" evidence="11">
    <location>
        <begin position="81"/>
        <end position="105"/>
    </location>
</feature>
<evidence type="ECO:0000256" key="8">
    <source>
        <dbReference type="ARBA" id="ARBA00022989"/>
    </source>
</evidence>
<gene>
    <name evidence="14" type="ORF">H8Z76_12340</name>
</gene>
<dbReference type="CDD" id="cd00082">
    <property type="entry name" value="HisKA"/>
    <property type="match status" value="1"/>
</dbReference>
<evidence type="ECO:0000256" key="6">
    <source>
        <dbReference type="ARBA" id="ARBA00022692"/>
    </source>
</evidence>
<keyword evidence="15" id="KW-1185">Reference proteome</keyword>
<evidence type="ECO:0000313" key="14">
    <source>
        <dbReference type="EMBL" id="MBC5754786.1"/>
    </source>
</evidence>
<dbReference type="SMART" id="SM00387">
    <property type="entry name" value="HATPase_c"/>
    <property type="match status" value="1"/>
</dbReference>
<dbReference type="SUPFAM" id="SSF47384">
    <property type="entry name" value="Homodimeric domain of signal transducing histidine kinase"/>
    <property type="match status" value="1"/>
</dbReference>
<dbReference type="PANTHER" id="PTHR45528">
    <property type="entry name" value="SENSOR HISTIDINE KINASE CPXA"/>
    <property type="match status" value="1"/>
</dbReference>
<reference evidence="14 15" key="1">
    <citation type="submission" date="2020-08" db="EMBL/GenBank/DDBJ databases">
        <title>Genome public.</title>
        <authorList>
            <person name="Liu C."/>
            <person name="Sun Q."/>
        </authorList>
    </citation>
    <scope>NUCLEOTIDE SEQUENCE [LARGE SCALE GENOMIC DNA]</scope>
    <source>
        <strain evidence="14 15">BX0805</strain>
    </source>
</reference>
<dbReference type="RefSeq" id="WP_022514336.1">
    <property type="nucleotide sequence ID" value="NZ_JACOQH010000010.1"/>
</dbReference>
<dbReference type="InterPro" id="IPR005467">
    <property type="entry name" value="His_kinase_dom"/>
</dbReference>
<dbReference type="GO" id="GO:0016301">
    <property type="term" value="F:kinase activity"/>
    <property type="evidence" value="ECO:0007669"/>
    <property type="project" value="UniProtKB-KW"/>
</dbReference>
<evidence type="ECO:0000256" key="3">
    <source>
        <dbReference type="ARBA" id="ARBA00012438"/>
    </source>
</evidence>
<dbReference type="Proteomes" id="UP000621540">
    <property type="component" value="Unassembled WGS sequence"/>
</dbReference>
<proteinExistence type="predicted"/>
<feature type="domain" description="Histidine kinase" evidence="12">
    <location>
        <begin position="173"/>
        <end position="381"/>
    </location>
</feature>
<evidence type="ECO:0000313" key="15">
    <source>
        <dbReference type="Proteomes" id="UP000621540"/>
    </source>
</evidence>
<dbReference type="SMART" id="SM00304">
    <property type="entry name" value="HAMP"/>
    <property type="match status" value="1"/>
</dbReference>
<evidence type="ECO:0000259" key="12">
    <source>
        <dbReference type="PROSITE" id="PS50109"/>
    </source>
</evidence>
<keyword evidence="9" id="KW-0902">Two-component regulatory system</keyword>
<dbReference type="Gene3D" id="1.10.287.130">
    <property type="match status" value="1"/>
</dbReference>
<dbReference type="Gene3D" id="6.10.340.10">
    <property type="match status" value="1"/>
</dbReference>
<feature type="domain" description="HAMP" evidence="13">
    <location>
        <begin position="106"/>
        <end position="158"/>
    </location>
</feature>
<evidence type="ECO:0000256" key="11">
    <source>
        <dbReference type="SAM" id="Phobius"/>
    </source>
</evidence>
<evidence type="ECO:0000256" key="4">
    <source>
        <dbReference type="ARBA" id="ARBA00022553"/>
    </source>
</evidence>